<dbReference type="EMBL" id="LBTH01000001">
    <property type="protein sequence ID" value="KKQ36338.1"/>
    <property type="molecule type" value="Genomic_DNA"/>
</dbReference>
<sequence>MDENTNNNDRVKSQGNKFSCLECQNDNDLDSVNDGDVVECGFCGLEYEVAEKDADGNYVLQILEEEK</sequence>
<evidence type="ECO:0000313" key="2">
    <source>
        <dbReference type="Proteomes" id="UP000034852"/>
    </source>
</evidence>
<organism evidence="1 2">
    <name type="scientific">candidate division WS6 bacterium GW2011_GWA2_37_6</name>
    <dbReference type="NCBI Taxonomy" id="1619087"/>
    <lineage>
        <taxon>Bacteria</taxon>
        <taxon>Candidatus Dojkabacteria</taxon>
    </lineage>
</organism>
<comment type="caution">
    <text evidence="1">The sequence shown here is derived from an EMBL/GenBank/DDBJ whole genome shotgun (WGS) entry which is preliminary data.</text>
</comment>
<gene>
    <name evidence="1" type="ORF">US52_C0001G0006</name>
</gene>
<dbReference type="AlphaFoldDB" id="A0A0G0GZE3"/>
<accession>A0A0G0GZE3</accession>
<name>A0A0G0GZE3_9BACT</name>
<evidence type="ECO:0000313" key="1">
    <source>
        <dbReference type="EMBL" id="KKQ36338.1"/>
    </source>
</evidence>
<dbReference type="Gene3D" id="2.20.28.160">
    <property type="match status" value="1"/>
</dbReference>
<reference evidence="1" key="1">
    <citation type="journal article" date="2015" name="Nature">
        <title>rRNA introns, odd ribosomes, and small enigmatic genomes across a large radiation of phyla.</title>
        <authorList>
            <person name="Brown C.T."/>
            <person name="Hug L.A."/>
            <person name="Thomas B.C."/>
            <person name="Sharon I."/>
            <person name="Castelle C.J."/>
            <person name="Singh A."/>
            <person name="Wilkins M.J."/>
            <person name="Williams K.H."/>
            <person name="Banfield J.F."/>
        </authorList>
    </citation>
    <scope>NUCLEOTIDE SEQUENCE [LARGE SCALE GENOMIC DNA]</scope>
</reference>
<dbReference type="Proteomes" id="UP000034852">
    <property type="component" value="Unassembled WGS sequence"/>
</dbReference>
<evidence type="ECO:0008006" key="3">
    <source>
        <dbReference type="Google" id="ProtNLM"/>
    </source>
</evidence>
<proteinExistence type="predicted"/>
<protein>
    <recommendedName>
        <fullName evidence="3">Lysine biosynthesis protein LysW</fullName>
    </recommendedName>
</protein>